<feature type="domain" description="Polymerase nucleotidyl transferase" evidence="10">
    <location>
        <begin position="15"/>
        <end position="97"/>
    </location>
</feature>
<dbReference type="GO" id="GO:0005524">
    <property type="term" value="F:ATP binding"/>
    <property type="evidence" value="ECO:0007669"/>
    <property type="project" value="UniProtKB-KW"/>
</dbReference>
<dbReference type="GO" id="GO:0016779">
    <property type="term" value="F:nucleotidyltransferase activity"/>
    <property type="evidence" value="ECO:0007669"/>
    <property type="project" value="UniProtKB-KW"/>
</dbReference>
<keyword evidence="5" id="KW-0479">Metal-binding</keyword>
<keyword evidence="2" id="KW-1277">Toxin-antitoxin system</keyword>
<comment type="similarity">
    <text evidence="9">Belongs to the MntA antitoxin family.</text>
</comment>
<evidence type="ECO:0000256" key="1">
    <source>
        <dbReference type="ARBA" id="ARBA00001946"/>
    </source>
</evidence>
<gene>
    <name evidence="11" type="ORF">H8D96_18920</name>
</gene>
<keyword evidence="7" id="KW-0067">ATP-binding</keyword>
<sequence length="98" mass="11669">MKDTEEIVEYLRTNKEVLRDNFGVTRLGIFGSFVRHSQRISSDIDLVVDFEKERKNIHAFLRLKRFLEKELSRNVDMGFEHSLKPVVRENIKESILYV</sequence>
<evidence type="ECO:0000259" key="10">
    <source>
        <dbReference type="Pfam" id="PF01909"/>
    </source>
</evidence>
<keyword evidence="6" id="KW-0547">Nucleotide-binding</keyword>
<proteinExistence type="inferred from homology"/>
<organism evidence="11 12">
    <name type="scientific">Candidatus Desulfatibia vada</name>
    <dbReference type="NCBI Taxonomy" id="2841696"/>
    <lineage>
        <taxon>Bacteria</taxon>
        <taxon>Pseudomonadati</taxon>
        <taxon>Thermodesulfobacteriota</taxon>
        <taxon>Desulfobacteria</taxon>
        <taxon>Desulfobacterales</taxon>
        <taxon>Desulfobacterales incertae sedis</taxon>
        <taxon>Candidatus Desulfatibia</taxon>
    </lineage>
</organism>
<comment type="cofactor">
    <cofactor evidence="1">
        <name>Mg(2+)</name>
        <dbReference type="ChEBI" id="CHEBI:18420"/>
    </cofactor>
</comment>
<dbReference type="Pfam" id="PF01909">
    <property type="entry name" value="NTP_transf_2"/>
    <property type="match status" value="1"/>
</dbReference>
<evidence type="ECO:0000313" key="11">
    <source>
        <dbReference type="EMBL" id="MBC8433988.1"/>
    </source>
</evidence>
<dbReference type="PANTHER" id="PTHR33571">
    <property type="entry name" value="SSL8005 PROTEIN"/>
    <property type="match status" value="1"/>
</dbReference>
<evidence type="ECO:0000256" key="8">
    <source>
        <dbReference type="ARBA" id="ARBA00022842"/>
    </source>
</evidence>
<reference evidence="11 12" key="1">
    <citation type="submission" date="2020-08" db="EMBL/GenBank/DDBJ databases">
        <title>Bridging the membrane lipid divide: bacteria of the FCB group superphylum have the potential to synthesize archaeal ether lipids.</title>
        <authorList>
            <person name="Villanueva L."/>
            <person name="Von Meijenfeldt F.A.B."/>
            <person name="Westbye A.B."/>
            <person name="Yadav S."/>
            <person name="Hopmans E.C."/>
            <person name="Dutilh B.E."/>
            <person name="Sinninghe Damste J.S."/>
        </authorList>
    </citation>
    <scope>NUCLEOTIDE SEQUENCE [LARGE SCALE GENOMIC DNA]</scope>
    <source>
        <strain evidence="11">NIOZ-UU17</strain>
    </source>
</reference>
<evidence type="ECO:0000256" key="7">
    <source>
        <dbReference type="ARBA" id="ARBA00022840"/>
    </source>
</evidence>
<dbReference type="CDD" id="cd05403">
    <property type="entry name" value="NT_KNTase_like"/>
    <property type="match status" value="1"/>
</dbReference>
<dbReference type="Proteomes" id="UP000605201">
    <property type="component" value="Unassembled WGS sequence"/>
</dbReference>
<dbReference type="PANTHER" id="PTHR33571:SF14">
    <property type="entry name" value="PROTEIN ADENYLYLTRANSFERASE MJ0435-RELATED"/>
    <property type="match status" value="1"/>
</dbReference>
<evidence type="ECO:0000256" key="5">
    <source>
        <dbReference type="ARBA" id="ARBA00022723"/>
    </source>
</evidence>
<evidence type="ECO:0000256" key="9">
    <source>
        <dbReference type="ARBA" id="ARBA00038276"/>
    </source>
</evidence>
<dbReference type="EMBL" id="JACNIG010000367">
    <property type="protein sequence ID" value="MBC8433988.1"/>
    <property type="molecule type" value="Genomic_DNA"/>
</dbReference>
<evidence type="ECO:0000256" key="4">
    <source>
        <dbReference type="ARBA" id="ARBA00022695"/>
    </source>
</evidence>
<evidence type="ECO:0000313" key="12">
    <source>
        <dbReference type="Proteomes" id="UP000605201"/>
    </source>
</evidence>
<evidence type="ECO:0000256" key="6">
    <source>
        <dbReference type="ARBA" id="ARBA00022741"/>
    </source>
</evidence>
<evidence type="ECO:0000256" key="3">
    <source>
        <dbReference type="ARBA" id="ARBA00022679"/>
    </source>
</evidence>
<dbReference type="Gene3D" id="3.30.460.10">
    <property type="entry name" value="Beta Polymerase, domain 2"/>
    <property type="match status" value="1"/>
</dbReference>
<comment type="caution">
    <text evidence="11">The sequence shown here is derived from an EMBL/GenBank/DDBJ whole genome shotgun (WGS) entry which is preliminary data.</text>
</comment>
<dbReference type="InterPro" id="IPR002934">
    <property type="entry name" value="Polymerase_NTP_transf_dom"/>
</dbReference>
<keyword evidence="8" id="KW-0460">Magnesium</keyword>
<keyword evidence="4" id="KW-0548">Nucleotidyltransferase</keyword>
<evidence type="ECO:0000256" key="2">
    <source>
        <dbReference type="ARBA" id="ARBA00022649"/>
    </source>
</evidence>
<dbReference type="GO" id="GO:0046872">
    <property type="term" value="F:metal ion binding"/>
    <property type="evidence" value="ECO:0007669"/>
    <property type="project" value="UniProtKB-KW"/>
</dbReference>
<accession>A0A8J6TRH9</accession>
<dbReference type="InterPro" id="IPR043519">
    <property type="entry name" value="NT_sf"/>
</dbReference>
<name>A0A8J6TRH9_9BACT</name>
<dbReference type="InterPro" id="IPR052038">
    <property type="entry name" value="Type-VII_TA_antitoxin"/>
</dbReference>
<dbReference type="SUPFAM" id="SSF81301">
    <property type="entry name" value="Nucleotidyltransferase"/>
    <property type="match status" value="1"/>
</dbReference>
<feature type="non-terminal residue" evidence="11">
    <location>
        <position position="1"/>
    </location>
</feature>
<protein>
    <submittedName>
        <fullName evidence="11">Nucleotidyltransferase family protein</fullName>
    </submittedName>
</protein>
<keyword evidence="3" id="KW-0808">Transferase</keyword>
<dbReference type="AlphaFoldDB" id="A0A8J6TRH9"/>